<name>A0AA36G9D0_9BILA</name>
<comment type="caution">
    <text evidence="3">The sequence shown here is derived from an EMBL/GenBank/DDBJ whole genome shotgun (WGS) entry which is preliminary data.</text>
</comment>
<protein>
    <submittedName>
        <fullName evidence="3">Uncharacterized protein</fullName>
    </submittedName>
</protein>
<keyword evidence="1" id="KW-0812">Transmembrane</keyword>
<keyword evidence="1" id="KW-1133">Transmembrane helix</keyword>
<gene>
    <name evidence="3" type="ORF">MSPICULIGERA_LOCUS18594</name>
</gene>
<proteinExistence type="predicted"/>
<dbReference type="AlphaFoldDB" id="A0AA36G9D0"/>
<keyword evidence="1" id="KW-0472">Membrane</keyword>
<feature type="transmembrane region" description="Helical" evidence="1">
    <location>
        <begin position="424"/>
        <end position="444"/>
    </location>
</feature>
<dbReference type="EMBL" id="CATQJA010002659">
    <property type="protein sequence ID" value="CAJ0580396.1"/>
    <property type="molecule type" value="Genomic_DNA"/>
</dbReference>
<keyword evidence="4" id="KW-1185">Reference proteome</keyword>
<feature type="signal peptide" evidence="2">
    <location>
        <begin position="1"/>
        <end position="29"/>
    </location>
</feature>
<feature type="chain" id="PRO_5041406747" evidence="2">
    <location>
        <begin position="30"/>
        <end position="447"/>
    </location>
</feature>
<evidence type="ECO:0000256" key="2">
    <source>
        <dbReference type="SAM" id="SignalP"/>
    </source>
</evidence>
<reference evidence="3" key="1">
    <citation type="submission" date="2023-06" db="EMBL/GenBank/DDBJ databases">
        <authorList>
            <person name="Delattre M."/>
        </authorList>
    </citation>
    <scope>NUCLEOTIDE SEQUENCE</scope>
    <source>
        <strain evidence="3">AF72</strain>
    </source>
</reference>
<evidence type="ECO:0000313" key="3">
    <source>
        <dbReference type="EMBL" id="CAJ0580396.1"/>
    </source>
</evidence>
<evidence type="ECO:0000256" key="1">
    <source>
        <dbReference type="SAM" id="Phobius"/>
    </source>
</evidence>
<evidence type="ECO:0000313" key="4">
    <source>
        <dbReference type="Proteomes" id="UP001177023"/>
    </source>
</evidence>
<accession>A0AA36G9D0</accession>
<dbReference type="Proteomes" id="UP001177023">
    <property type="component" value="Unassembled WGS sequence"/>
</dbReference>
<sequence>MSTGRPNPWWCRGLLFPYIICSLIVPVGANVSANSPNAAFESLKVEEAQEPQLPPCPDIRMFVCYSADALKQPYPSFPPDPDPVLTQKCEKCELPEEVCEDQLWISRKGFRPASISPIPCTPNFCQDGKTDNCIRPVDINGDKVLFPMNVCTREMVARGECPLDKLSTSPFNPDSMKSSNEYFLQCDAGFTVPSVVIAAKELDKRLELTCVPSLQLAAGYLAIDGSPLNNYKYDVTGPDVNYCAHGGRKKGDGCQPLPLCGADGKTPGAFQTAWSAPDCDKACDYPSVDGKYDDCVLLDIRLDEKTVISYRRLLSGPYAELLSDEDNLRFSPPIPKTSPENQPKRAGADKIIRYPRCIEIEGLSASHKEYVLNDALLNCATNPIYLELKDARLRLKPQNCATIGDADGTGNKICLRTANSSQTAGIAGGFGWIYITGAIIAILLETR</sequence>
<feature type="non-terminal residue" evidence="3">
    <location>
        <position position="447"/>
    </location>
</feature>
<keyword evidence="2" id="KW-0732">Signal</keyword>
<organism evidence="3 4">
    <name type="scientific">Mesorhabditis spiculigera</name>
    <dbReference type="NCBI Taxonomy" id="96644"/>
    <lineage>
        <taxon>Eukaryota</taxon>
        <taxon>Metazoa</taxon>
        <taxon>Ecdysozoa</taxon>
        <taxon>Nematoda</taxon>
        <taxon>Chromadorea</taxon>
        <taxon>Rhabditida</taxon>
        <taxon>Rhabditina</taxon>
        <taxon>Rhabditomorpha</taxon>
        <taxon>Rhabditoidea</taxon>
        <taxon>Rhabditidae</taxon>
        <taxon>Mesorhabditinae</taxon>
        <taxon>Mesorhabditis</taxon>
    </lineage>
</organism>